<evidence type="ECO:0000313" key="13">
    <source>
        <dbReference type="EMBL" id="ANO38989.1"/>
    </source>
</evidence>
<dbReference type="PROSITE" id="PS00237">
    <property type="entry name" value="G_PROTEIN_RECEP_F1_1"/>
    <property type="match status" value="1"/>
</dbReference>
<evidence type="ECO:0000256" key="10">
    <source>
        <dbReference type="RuleBase" id="RU000688"/>
    </source>
</evidence>
<dbReference type="EMBL" id="KX018828">
    <property type="protein sequence ID" value="ANO38989.1"/>
    <property type="molecule type" value="mRNA"/>
</dbReference>
<dbReference type="PRINTS" id="PR00664">
    <property type="entry name" value="OCTOPAMINER"/>
</dbReference>
<gene>
    <name evidence="13" type="primary">gcr007</name>
</gene>
<keyword evidence="3 10" id="KW-0812">Transmembrane</keyword>
<comment type="subcellular location">
    <subcellularLocation>
        <location evidence="1">Cell membrane</location>
        <topology evidence="1">Multi-pass membrane protein</topology>
    </subcellularLocation>
</comment>
<feature type="transmembrane region" description="Helical" evidence="11">
    <location>
        <begin position="289"/>
        <end position="310"/>
    </location>
</feature>
<keyword evidence="8" id="KW-0325">Glycoprotein</keyword>
<proteinExistence type="evidence at transcript level"/>
<evidence type="ECO:0000256" key="2">
    <source>
        <dbReference type="ARBA" id="ARBA00022475"/>
    </source>
</evidence>
<feature type="transmembrane region" description="Helical" evidence="11">
    <location>
        <begin position="132"/>
        <end position="152"/>
    </location>
</feature>
<comment type="similarity">
    <text evidence="10">Belongs to the G-protein coupled receptor 1 family.</text>
</comment>
<dbReference type="PRINTS" id="PR00237">
    <property type="entry name" value="GPCRRHODOPSN"/>
</dbReference>
<feature type="domain" description="G-protein coupled receptors family 1 profile" evidence="12">
    <location>
        <begin position="32"/>
        <end position="344"/>
    </location>
</feature>
<dbReference type="InterPro" id="IPR000276">
    <property type="entry name" value="GPCR_Rhodpsn"/>
</dbReference>
<feature type="transmembrane region" description="Helical" evidence="11">
    <location>
        <begin position="172"/>
        <end position="197"/>
    </location>
</feature>
<sequence>MINSTFNPSLENWEIVLGSISAILIIFITIVGNILVILSVIYHRPLRKVQNFLIISLAAADLSVASLVMPFALINYILGRWIFGSVLCDFWLTSDVFCCTASILNLCAIALDRYWAINYPLDYVNKRTIRTILSVICGAYILSGLISIPPLLGWKEEMKNLYVCSLSDNRIYVLFSAFGSFIIPTVVIFFVYIRIYFAIRKRLRDKIKFINQNDRLLMKKETVKNKRKDSKENSSLENETCKITPTCSNKVNNENTNFSSVNNSDKLNQFWNERQKISLSKERKSARTMGIIMGVFVICWSPFFLMYVIVPFCSASVCQNRNQRVEVFLVWLGYVPKLYEIFTIRLFSNQITGEIVTYQLRFHRIY</sequence>
<dbReference type="SMART" id="SM01381">
    <property type="entry name" value="7TM_GPCR_Srsx"/>
    <property type="match status" value="1"/>
</dbReference>
<keyword evidence="5 10" id="KW-0297">G-protein coupled receptor</keyword>
<evidence type="ECO:0000256" key="3">
    <source>
        <dbReference type="ARBA" id="ARBA00022692"/>
    </source>
</evidence>
<keyword evidence="4 11" id="KW-1133">Transmembrane helix</keyword>
<evidence type="ECO:0000256" key="1">
    <source>
        <dbReference type="ARBA" id="ARBA00004651"/>
    </source>
</evidence>
<evidence type="ECO:0000256" key="4">
    <source>
        <dbReference type="ARBA" id="ARBA00022989"/>
    </source>
</evidence>
<dbReference type="Pfam" id="PF00001">
    <property type="entry name" value="7tm_1"/>
    <property type="match status" value="1"/>
</dbReference>
<dbReference type="PANTHER" id="PTHR24248:SF174">
    <property type="entry name" value="TYRAMINE_OCTOPAMINE RECEPTOR"/>
    <property type="match status" value="1"/>
</dbReference>
<feature type="transmembrane region" description="Helical" evidence="11">
    <location>
        <begin position="52"/>
        <end position="78"/>
    </location>
</feature>
<evidence type="ECO:0000256" key="9">
    <source>
        <dbReference type="ARBA" id="ARBA00023224"/>
    </source>
</evidence>
<keyword evidence="7 10" id="KW-0675">Receptor</keyword>
<keyword evidence="2" id="KW-1003">Cell membrane</keyword>
<accession>A0A193KUD7</accession>
<dbReference type="AlphaFoldDB" id="A0A193KUD7"/>
<evidence type="ECO:0000256" key="6">
    <source>
        <dbReference type="ARBA" id="ARBA00023136"/>
    </source>
</evidence>
<evidence type="ECO:0000256" key="7">
    <source>
        <dbReference type="ARBA" id="ARBA00023170"/>
    </source>
</evidence>
<dbReference type="GO" id="GO:0005886">
    <property type="term" value="C:plasma membrane"/>
    <property type="evidence" value="ECO:0007669"/>
    <property type="project" value="UniProtKB-SubCell"/>
</dbReference>
<dbReference type="PROSITE" id="PS50262">
    <property type="entry name" value="G_PROTEIN_RECEP_F1_2"/>
    <property type="match status" value="1"/>
</dbReference>
<feature type="transmembrane region" description="Helical" evidence="11">
    <location>
        <begin position="90"/>
        <end position="111"/>
    </location>
</feature>
<evidence type="ECO:0000256" key="8">
    <source>
        <dbReference type="ARBA" id="ARBA00023180"/>
    </source>
</evidence>
<dbReference type="PANTHER" id="PTHR24248">
    <property type="entry name" value="ADRENERGIC RECEPTOR-RELATED G-PROTEIN COUPLED RECEPTOR"/>
    <property type="match status" value="1"/>
</dbReference>
<dbReference type="GO" id="GO:0004989">
    <property type="term" value="F:octopamine receptor activity"/>
    <property type="evidence" value="ECO:0007669"/>
    <property type="project" value="InterPro"/>
</dbReference>
<keyword evidence="6 11" id="KW-0472">Membrane</keyword>
<name>A0A193KUD7_SCHMD</name>
<dbReference type="InterPro" id="IPR002002">
    <property type="entry name" value="Octopmn_rcpt"/>
</dbReference>
<organism evidence="13">
    <name type="scientific">Schmidtea mediterranea</name>
    <name type="common">Freshwater planarian flatworm</name>
    <dbReference type="NCBI Taxonomy" id="79327"/>
    <lineage>
        <taxon>Eukaryota</taxon>
        <taxon>Metazoa</taxon>
        <taxon>Spiralia</taxon>
        <taxon>Lophotrochozoa</taxon>
        <taxon>Platyhelminthes</taxon>
        <taxon>Rhabditophora</taxon>
        <taxon>Seriata</taxon>
        <taxon>Tricladida</taxon>
        <taxon>Continenticola</taxon>
        <taxon>Geoplanoidea</taxon>
        <taxon>Dugesiidae</taxon>
        <taxon>Schmidtea</taxon>
    </lineage>
</organism>
<evidence type="ECO:0000259" key="12">
    <source>
        <dbReference type="PROSITE" id="PS50262"/>
    </source>
</evidence>
<dbReference type="Gene3D" id="1.20.1070.10">
    <property type="entry name" value="Rhodopsin 7-helix transmembrane proteins"/>
    <property type="match status" value="1"/>
</dbReference>
<dbReference type="SUPFAM" id="SSF81321">
    <property type="entry name" value="Family A G protein-coupled receptor-like"/>
    <property type="match status" value="1"/>
</dbReference>
<evidence type="ECO:0000256" key="11">
    <source>
        <dbReference type="SAM" id="Phobius"/>
    </source>
</evidence>
<dbReference type="InterPro" id="IPR017452">
    <property type="entry name" value="GPCR_Rhodpsn_7TM"/>
</dbReference>
<protein>
    <submittedName>
        <fullName evidence="13">GCR007</fullName>
    </submittedName>
</protein>
<keyword evidence="9 10" id="KW-0807">Transducer</keyword>
<dbReference type="OMA" id="LTIACTM"/>
<evidence type="ECO:0000256" key="5">
    <source>
        <dbReference type="ARBA" id="ARBA00023040"/>
    </source>
</evidence>
<reference evidence="13" key="1">
    <citation type="journal article" date="2016" name="PLoS Biol.">
        <title>GPCRs Direct Germline Development and Somatic Gonad Function in Planarians.</title>
        <authorList>
            <person name="Saberi A."/>
            <person name="Jamal A."/>
            <person name="Beets I."/>
            <person name="Schoofs L."/>
            <person name="Newmark P.A."/>
        </authorList>
    </citation>
    <scope>NUCLEOTIDE SEQUENCE</scope>
</reference>
<feature type="transmembrane region" description="Helical" evidence="11">
    <location>
        <begin position="15"/>
        <end position="40"/>
    </location>
</feature>